<organism evidence="1">
    <name type="scientific">marine sediment metagenome</name>
    <dbReference type="NCBI Taxonomy" id="412755"/>
    <lineage>
        <taxon>unclassified sequences</taxon>
        <taxon>metagenomes</taxon>
        <taxon>ecological metagenomes</taxon>
    </lineage>
</organism>
<evidence type="ECO:0000313" key="1">
    <source>
        <dbReference type="EMBL" id="GAG00683.1"/>
    </source>
</evidence>
<feature type="non-terminal residue" evidence="1">
    <location>
        <position position="53"/>
    </location>
</feature>
<dbReference type="EMBL" id="BARS01026412">
    <property type="protein sequence ID" value="GAG00683.1"/>
    <property type="molecule type" value="Genomic_DNA"/>
</dbReference>
<reference evidence="1" key="1">
    <citation type="journal article" date="2014" name="Front. Microbiol.">
        <title>High frequency of phylogenetically diverse reductive dehalogenase-homologous genes in deep subseafloor sedimentary metagenomes.</title>
        <authorList>
            <person name="Kawai M."/>
            <person name="Futagami T."/>
            <person name="Toyoda A."/>
            <person name="Takaki Y."/>
            <person name="Nishi S."/>
            <person name="Hori S."/>
            <person name="Arai W."/>
            <person name="Tsubouchi T."/>
            <person name="Morono Y."/>
            <person name="Uchiyama I."/>
            <person name="Ito T."/>
            <person name="Fujiyama A."/>
            <person name="Inagaki F."/>
            <person name="Takami H."/>
        </authorList>
    </citation>
    <scope>NUCLEOTIDE SEQUENCE</scope>
    <source>
        <strain evidence="1">Expedition CK06-06</strain>
    </source>
</reference>
<proteinExistence type="predicted"/>
<gene>
    <name evidence="1" type="ORF">S01H1_41625</name>
</gene>
<comment type="caution">
    <text evidence="1">The sequence shown here is derived from an EMBL/GenBank/DDBJ whole genome shotgun (WGS) entry which is preliminary data.</text>
</comment>
<protein>
    <submittedName>
        <fullName evidence="1">Uncharacterized protein</fullName>
    </submittedName>
</protein>
<accession>X0UJZ9</accession>
<dbReference type="AlphaFoldDB" id="X0UJZ9"/>
<sequence length="53" mass="5781">MPHWPLWEIGSFVASWGKLGPAPAACNEPAAMPVRQLDEEFGGGLWLLVGFGW</sequence>
<name>X0UJZ9_9ZZZZ</name>